<dbReference type="Proteomes" id="UP000184330">
    <property type="component" value="Unassembled WGS sequence"/>
</dbReference>
<evidence type="ECO:0000313" key="2">
    <source>
        <dbReference type="Proteomes" id="UP000184330"/>
    </source>
</evidence>
<dbReference type="OrthoDB" id="3528085at2759"/>
<protein>
    <submittedName>
        <fullName evidence="1">Uncharacterized protein</fullName>
    </submittedName>
</protein>
<gene>
    <name evidence="1" type="ORF">PAC_15203</name>
</gene>
<accession>A0A1L7XJW7</accession>
<proteinExistence type="predicted"/>
<keyword evidence="2" id="KW-1185">Reference proteome</keyword>
<reference evidence="1 2" key="1">
    <citation type="submission" date="2016-03" db="EMBL/GenBank/DDBJ databases">
        <authorList>
            <person name="Ploux O."/>
        </authorList>
    </citation>
    <scope>NUCLEOTIDE SEQUENCE [LARGE SCALE GENOMIC DNA]</scope>
    <source>
        <strain evidence="1 2">UAMH 11012</strain>
    </source>
</reference>
<dbReference type="AlphaFoldDB" id="A0A1L7XJW7"/>
<sequence>MATPWPEVAAWPNDAREHATQNNCRNSTVHGMTNQSVKNAVEERRITTTLIQETNDIAKEMNDVTTAATYPSLLFAMAIGQGSKMRRNFCPSALPAISLTNCPHERLLKLCESPFTTTLYDLPPRTCLHEPASMTLSLREPPSFTARDHEDIDRAKATASERVAHAGGSVTLDVDGKAVEINIALIEDAAKVLVEIIEDDGLRMHILRVWEPYVSHWNPSDDAWMEPIPRWEEAAQDLNYWYQDDELQIESLQYRLNREMRLRTAEATKHAEELELSEQKADHAWCENGRMKAQICNLETELEAACQRLRMVRPQLDIARQTTQDAPELAEQWEVYCSSLDARGTQIEVGSGDSYGRLKKEIHDQIDRRAKLLSDFKDHGCRKSKLLRRLQDNRPKLKRLEEEQRNREGFLVLMEAQESRWSVDEPVVTPSYE</sequence>
<dbReference type="EMBL" id="FJOG01000030">
    <property type="protein sequence ID" value="CZR65303.1"/>
    <property type="molecule type" value="Genomic_DNA"/>
</dbReference>
<organism evidence="1 2">
    <name type="scientific">Phialocephala subalpina</name>
    <dbReference type="NCBI Taxonomy" id="576137"/>
    <lineage>
        <taxon>Eukaryota</taxon>
        <taxon>Fungi</taxon>
        <taxon>Dikarya</taxon>
        <taxon>Ascomycota</taxon>
        <taxon>Pezizomycotina</taxon>
        <taxon>Leotiomycetes</taxon>
        <taxon>Helotiales</taxon>
        <taxon>Mollisiaceae</taxon>
        <taxon>Phialocephala</taxon>
        <taxon>Phialocephala fortinii species complex</taxon>
    </lineage>
</organism>
<name>A0A1L7XJW7_9HELO</name>
<evidence type="ECO:0000313" key="1">
    <source>
        <dbReference type="EMBL" id="CZR65303.1"/>
    </source>
</evidence>